<dbReference type="RefSeq" id="WP_237377491.1">
    <property type="nucleotide sequence ID" value="NZ_CP071793.1"/>
</dbReference>
<organism evidence="1 2">
    <name type="scientific">Sulfidibacter corallicola</name>
    <dbReference type="NCBI Taxonomy" id="2818388"/>
    <lineage>
        <taxon>Bacteria</taxon>
        <taxon>Pseudomonadati</taxon>
        <taxon>Acidobacteriota</taxon>
        <taxon>Holophagae</taxon>
        <taxon>Acanthopleuribacterales</taxon>
        <taxon>Acanthopleuribacteraceae</taxon>
        <taxon>Sulfidibacter</taxon>
    </lineage>
</organism>
<dbReference type="AlphaFoldDB" id="A0A8A4TF43"/>
<proteinExistence type="predicted"/>
<sequence length="355" mass="40259">MKFLLLLPLFFVASLRGMDETTAKDGASLRGITISCQGWGRIWGQDQFARELPRLVALGANAVATHPYAAIRADGTVAFREWPADAPPDYIARPVREARELGIQSMIKPHLAYWGSPFSWRGAIAFEEESQRRRFFDTYRRWIVAVAAATSDADIFVVGTELDQFGRYEAEWRDIIAAVRSVTKARLTYAANWDGYERIPFWDALDLVGIQAYFPLSEEEDPDRAALAQGWTKVFGRLEKFHQSTGKPIFFTELGYNRSLRAAAQPWHHVQQSGHAAAGLQERCLRIGLEWTAGREAALWRRRYPWFRGVFLWKWFVGPAGGENFYLNEARLRTIIQSVWLGSGPRGGPSERGGE</sequence>
<evidence type="ECO:0000313" key="2">
    <source>
        <dbReference type="Proteomes" id="UP000663929"/>
    </source>
</evidence>
<dbReference type="SUPFAM" id="SSF51445">
    <property type="entry name" value="(Trans)glycosidases"/>
    <property type="match status" value="1"/>
</dbReference>
<name>A0A8A4TF43_SULCO</name>
<reference evidence="1" key="1">
    <citation type="submission" date="2021-03" db="EMBL/GenBank/DDBJ databases">
        <title>Acanthopleuribacteraceae sp. M133.</title>
        <authorList>
            <person name="Wang G."/>
        </authorList>
    </citation>
    <scope>NUCLEOTIDE SEQUENCE</scope>
    <source>
        <strain evidence="1">M133</strain>
    </source>
</reference>
<evidence type="ECO:0000313" key="1">
    <source>
        <dbReference type="EMBL" id="QTD47824.1"/>
    </source>
</evidence>
<dbReference type="KEGG" id="scor:J3U87_19730"/>
<dbReference type="EMBL" id="CP071793">
    <property type="protein sequence ID" value="QTD47824.1"/>
    <property type="molecule type" value="Genomic_DNA"/>
</dbReference>
<dbReference type="InterPro" id="IPR055151">
    <property type="entry name" value="GH113"/>
</dbReference>
<accession>A0A8A4TF43</accession>
<gene>
    <name evidence="1" type="ORF">J3U87_19730</name>
</gene>
<dbReference type="Pfam" id="PF22612">
    <property type="entry name" value="GH113"/>
    <property type="match status" value="1"/>
</dbReference>
<dbReference type="Proteomes" id="UP000663929">
    <property type="component" value="Chromosome"/>
</dbReference>
<dbReference type="CDD" id="cd19608">
    <property type="entry name" value="GH113_mannanase-like"/>
    <property type="match status" value="1"/>
</dbReference>
<evidence type="ECO:0008006" key="3">
    <source>
        <dbReference type="Google" id="ProtNLM"/>
    </source>
</evidence>
<dbReference type="InterPro" id="IPR017853">
    <property type="entry name" value="GH"/>
</dbReference>
<keyword evidence="2" id="KW-1185">Reference proteome</keyword>
<dbReference type="Gene3D" id="3.20.20.80">
    <property type="entry name" value="Glycosidases"/>
    <property type="match status" value="1"/>
</dbReference>
<protein>
    <recommendedName>
        <fullName evidence="3">GTA TIM-barrel-like domain-containing protein</fullName>
    </recommendedName>
</protein>